<dbReference type="Proteomes" id="UP000176479">
    <property type="component" value="Unassembled WGS sequence"/>
</dbReference>
<organism evidence="1 2">
    <name type="scientific">Candidatus Nomurabacteria bacterium RIFCSPLOWO2_02_FULL_40_10</name>
    <dbReference type="NCBI Taxonomy" id="1801786"/>
    <lineage>
        <taxon>Bacteria</taxon>
        <taxon>Candidatus Nomuraibacteriota</taxon>
    </lineage>
</organism>
<dbReference type="EMBL" id="MFVK01000038">
    <property type="protein sequence ID" value="OGI98287.1"/>
    <property type="molecule type" value="Genomic_DNA"/>
</dbReference>
<comment type="caution">
    <text evidence="1">The sequence shown here is derived from an EMBL/GenBank/DDBJ whole genome shotgun (WGS) entry which is preliminary data.</text>
</comment>
<gene>
    <name evidence="1" type="ORF">A3H53_02210</name>
</gene>
<dbReference type="AlphaFoldDB" id="A0A1F6XVZ9"/>
<proteinExistence type="predicted"/>
<accession>A0A1F6XVZ9</accession>
<reference evidence="1 2" key="1">
    <citation type="journal article" date="2016" name="Nat. Commun.">
        <title>Thousands of microbial genomes shed light on interconnected biogeochemical processes in an aquifer system.</title>
        <authorList>
            <person name="Anantharaman K."/>
            <person name="Brown C.T."/>
            <person name="Hug L.A."/>
            <person name="Sharon I."/>
            <person name="Castelle C.J."/>
            <person name="Probst A.J."/>
            <person name="Thomas B.C."/>
            <person name="Singh A."/>
            <person name="Wilkins M.J."/>
            <person name="Karaoz U."/>
            <person name="Brodie E.L."/>
            <person name="Williams K.H."/>
            <person name="Hubbard S.S."/>
            <person name="Banfield J.F."/>
        </authorList>
    </citation>
    <scope>NUCLEOTIDE SEQUENCE [LARGE SCALE GENOMIC DNA]</scope>
</reference>
<evidence type="ECO:0000313" key="1">
    <source>
        <dbReference type="EMBL" id="OGI98287.1"/>
    </source>
</evidence>
<evidence type="ECO:0000313" key="2">
    <source>
        <dbReference type="Proteomes" id="UP000176479"/>
    </source>
</evidence>
<protein>
    <submittedName>
        <fullName evidence="1">Uncharacterized protein</fullName>
    </submittedName>
</protein>
<sequence length="269" mass="29491">MVAKGNRGQQQQKKIRKCPLCPSGQQREISEGREACLEHMPDYTIRVSLSSGKAASDSDNDVWSILVTTFKNGQSANLKFMWSIDGQGFTSVTTGTGGDSGSAVLTVPFSNIKRTARFELIGGQAEPQILEIPANQAKLVQPKIDTSVQPVEHSLTADLSDTGSDWQIFVQTYKNGNQVSCQFVWQLDGQSSTTEKTADGTNSSEPIGTKTIRLVYANDDRVVTFHLIGAEVNTKKGLKIPSKRRWYIGPGVDDSQSLWQNFMRGLCGR</sequence>
<name>A0A1F6XVZ9_9BACT</name>